<name>A0ABR1RI07_9PEZI</name>
<organism evidence="2 3">
    <name type="scientific">Apiospora marii</name>
    <dbReference type="NCBI Taxonomy" id="335849"/>
    <lineage>
        <taxon>Eukaryota</taxon>
        <taxon>Fungi</taxon>
        <taxon>Dikarya</taxon>
        <taxon>Ascomycota</taxon>
        <taxon>Pezizomycotina</taxon>
        <taxon>Sordariomycetes</taxon>
        <taxon>Xylariomycetidae</taxon>
        <taxon>Amphisphaeriales</taxon>
        <taxon>Apiosporaceae</taxon>
        <taxon>Apiospora</taxon>
    </lineage>
</organism>
<dbReference type="InterPro" id="IPR027417">
    <property type="entry name" value="P-loop_NTPase"/>
</dbReference>
<gene>
    <name evidence="2" type="ORF">PG991_010287</name>
</gene>
<dbReference type="SUPFAM" id="SSF52540">
    <property type="entry name" value="P-loop containing nucleoside triphosphate hydrolases"/>
    <property type="match status" value="1"/>
</dbReference>
<feature type="domain" description="NB-ARC" evidence="1">
    <location>
        <begin position="223"/>
        <end position="355"/>
    </location>
</feature>
<comment type="caution">
    <text evidence="2">The sequence shown here is derived from an EMBL/GenBank/DDBJ whole genome shotgun (WGS) entry which is preliminary data.</text>
</comment>
<dbReference type="EMBL" id="JAQQWI010000015">
    <property type="protein sequence ID" value="KAK8012912.1"/>
    <property type="molecule type" value="Genomic_DNA"/>
</dbReference>
<proteinExistence type="predicted"/>
<protein>
    <recommendedName>
        <fullName evidence="1">NB-ARC domain-containing protein</fullName>
    </recommendedName>
</protein>
<dbReference type="Proteomes" id="UP001396898">
    <property type="component" value="Unassembled WGS sequence"/>
</dbReference>
<reference evidence="2 3" key="1">
    <citation type="submission" date="2023-01" db="EMBL/GenBank/DDBJ databases">
        <title>Analysis of 21 Apiospora genomes using comparative genomics revels a genus with tremendous synthesis potential of carbohydrate active enzymes and secondary metabolites.</title>
        <authorList>
            <person name="Sorensen T."/>
        </authorList>
    </citation>
    <scope>NUCLEOTIDE SEQUENCE [LARGE SCALE GENOMIC DNA]</scope>
    <source>
        <strain evidence="2 3">CBS 20057</strain>
    </source>
</reference>
<dbReference type="Gene3D" id="3.40.50.300">
    <property type="entry name" value="P-loop containing nucleotide triphosphate hydrolases"/>
    <property type="match status" value="1"/>
</dbReference>
<keyword evidence="3" id="KW-1185">Reference proteome</keyword>
<evidence type="ECO:0000313" key="3">
    <source>
        <dbReference type="Proteomes" id="UP001396898"/>
    </source>
</evidence>
<evidence type="ECO:0000313" key="2">
    <source>
        <dbReference type="EMBL" id="KAK8012912.1"/>
    </source>
</evidence>
<sequence length="515" mass="58424">MHSEDYPGIFDSITGMIFLGTGPLTLSQVYRTVVAAEVQMQDNVLYSMSQESDVLQETVYNFTRAVGNLQAKDKAPQIFCFYESKPTNVGLVVGRKNMPLVRHKSYAYRKPLLLATVLPGHKKRMLPLDHFNLNKFENPEDQGYKAVMREIVAMTKASKDILHRRGLDKAPASSMISRCTSQNNLLSLAAPLAKEDQFARRGYVVKTIDNRFQIVKMKCVSSKTHIAVEYAHRFHLTHTGSHVHWVNVTCPIQFEHAYNRIAEDLHLSKTKIKINGVLAAVRDALRQDVGGQWLIVLDGLEDMKLMRNRLVDYLPKVPSRAQILVTTRDKQIASDLAKERTECIITVSQLTDEDASFMLLGRPKVSVNVARKLRGSAGTLTLAYLFKKTDVPWQDYLDMMGLKTNCHKSNSERRPQRAWQLVFELLQKDHGDAAELLLTVASLYVQTVSSAFFNRIEFSVLTPVLVEYGMIEPSADRRLVNVTPLIRRCVQTWLRENEKKGSVSFLLYTGSFVML</sequence>
<accession>A0ABR1RI07</accession>
<evidence type="ECO:0000259" key="1">
    <source>
        <dbReference type="Pfam" id="PF00931"/>
    </source>
</evidence>
<dbReference type="InterPro" id="IPR002182">
    <property type="entry name" value="NB-ARC"/>
</dbReference>
<dbReference type="Pfam" id="PF00931">
    <property type="entry name" value="NB-ARC"/>
    <property type="match status" value="1"/>
</dbReference>